<dbReference type="Proteomes" id="UP000551353">
    <property type="component" value="Unassembled WGS sequence"/>
</dbReference>
<organism evidence="1 2">
    <name type="scientific">Rhizobium mongolense</name>
    <dbReference type="NCBI Taxonomy" id="57676"/>
    <lineage>
        <taxon>Bacteria</taxon>
        <taxon>Pseudomonadati</taxon>
        <taxon>Pseudomonadota</taxon>
        <taxon>Alphaproteobacteria</taxon>
        <taxon>Hyphomicrobiales</taxon>
        <taxon>Rhizobiaceae</taxon>
        <taxon>Rhizobium/Agrobacterium group</taxon>
        <taxon>Rhizobium</taxon>
    </lineage>
</organism>
<protein>
    <submittedName>
        <fullName evidence="1">Transposase</fullName>
    </submittedName>
</protein>
<reference evidence="1 2" key="1">
    <citation type="submission" date="2020-08" db="EMBL/GenBank/DDBJ databases">
        <title>Genomic Encyclopedia of Type Strains, Phase IV (KMG-V): Genome sequencing to study the core and pangenomes of soil and plant-associated prokaryotes.</title>
        <authorList>
            <person name="Whitman W."/>
        </authorList>
    </citation>
    <scope>NUCLEOTIDE SEQUENCE [LARGE SCALE GENOMIC DNA]</scope>
    <source>
        <strain evidence="1 2">SEMIA 4087</strain>
    </source>
</reference>
<sequence length="139" mass="16027">MGRPPRDIDEPDWPKIASELKRKGVTLNLLRQEYRETHPNGYGYTWFCCRFAEFESRVKPTYRNRHVAGVAMECNYAGHTIPVIDPSTAEITQRRFSSSVERIAIGRSRMRASPRICIGLFVSSVTPSGRQKSVRRQRK</sequence>
<accession>A0ABR6IXL0</accession>
<comment type="caution">
    <text evidence="1">The sequence shown here is derived from an EMBL/GenBank/DDBJ whole genome shotgun (WGS) entry which is preliminary data.</text>
</comment>
<proteinExistence type="predicted"/>
<evidence type="ECO:0000313" key="1">
    <source>
        <dbReference type="EMBL" id="MBB4232525.1"/>
    </source>
</evidence>
<name>A0ABR6IXL0_9HYPH</name>
<evidence type="ECO:0000313" key="2">
    <source>
        <dbReference type="Proteomes" id="UP000551353"/>
    </source>
</evidence>
<keyword evidence="2" id="KW-1185">Reference proteome</keyword>
<dbReference type="EMBL" id="JACIFX010000014">
    <property type="protein sequence ID" value="MBB4232525.1"/>
    <property type="molecule type" value="Genomic_DNA"/>
</dbReference>
<dbReference type="RefSeq" id="WP_022719075.1">
    <property type="nucleotide sequence ID" value="NZ_JACIFX010000014.1"/>
</dbReference>
<gene>
    <name evidence="1" type="ORF">GGD56_006422</name>
</gene>